<gene>
    <name evidence="1" type="ORF">DLJ46_11180</name>
</gene>
<protein>
    <submittedName>
        <fullName evidence="1">Uncharacterized protein</fullName>
    </submittedName>
</protein>
<organism evidence="1 2">
    <name type="scientific">Micromonospora globispora</name>
    <dbReference type="NCBI Taxonomy" id="1450148"/>
    <lineage>
        <taxon>Bacteria</taxon>
        <taxon>Bacillati</taxon>
        <taxon>Actinomycetota</taxon>
        <taxon>Actinomycetes</taxon>
        <taxon>Micromonosporales</taxon>
        <taxon>Micromonosporaceae</taxon>
        <taxon>Micromonospora</taxon>
    </lineage>
</organism>
<proteinExistence type="predicted"/>
<dbReference type="AlphaFoldDB" id="A0A317KBW8"/>
<dbReference type="RefSeq" id="WP_109944589.1">
    <property type="nucleotide sequence ID" value="NZ_QGGF01000372.1"/>
</dbReference>
<dbReference type="EMBL" id="QGSV01000151">
    <property type="protein sequence ID" value="PWU48839.1"/>
    <property type="molecule type" value="Genomic_DNA"/>
</dbReference>
<sequence length="104" mass="11377">MPTKTHIPRLAWDAARAIVDASADPARAVSFADWLDTHAGRPYGQLVIECRDRLAAAYGFESTAVEAGIWRVRLDDLLHDRPDLVEPLAELIRATADTTRPGAA</sequence>
<evidence type="ECO:0000313" key="1">
    <source>
        <dbReference type="EMBL" id="PWU48839.1"/>
    </source>
</evidence>
<name>A0A317KBW8_9ACTN</name>
<accession>A0A317KBW8</accession>
<comment type="caution">
    <text evidence="1">The sequence shown here is derived from an EMBL/GenBank/DDBJ whole genome shotgun (WGS) entry which is preliminary data.</text>
</comment>
<dbReference type="Proteomes" id="UP000245683">
    <property type="component" value="Unassembled WGS sequence"/>
</dbReference>
<keyword evidence="2" id="KW-1185">Reference proteome</keyword>
<reference evidence="2" key="1">
    <citation type="submission" date="2018-05" db="EMBL/GenBank/DDBJ databases">
        <title>Micromonospora globispora sp. nov. and Micromonospora rugosa sp. nov., isolated from marine sediment.</title>
        <authorList>
            <person name="Carro L."/>
            <person name="Aysel V."/>
            <person name="Cetin D."/>
            <person name="Igual J.M."/>
            <person name="Klenk H.-P."/>
            <person name="Trujillo M.E."/>
            <person name="Sahin N."/>
        </authorList>
    </citation>
    <scope>NUCLEOTIDE SEQUENCE [LARGE SCALE GENOMIC DNA]</scope>
    <source>
        <strain evidence="2">S2904</strain>
    </source>
</reference>
<evidence type="ECO:0000313" key="2">
    <source>
        <dbReference type="Proteomes" id="UP000245683"/>
    </source>
</evidence>